<dbReference type="RefSeq" id="WP_236119175.1">
    <property type="nucleotide sequence ID" value="NZ_JAKGSI010000003.1"/>
</dbReference>
<proteinExistence type="predicted"/>
<evidence type="ECO:0000256" key="6">
    <source>
        <dbReference type="SAM" id="Phobius"/>
    </source>
</evidence>
<dbReference type="GO" id="GO:0016020">
    <property type="term" value="C:membrane"/>
    <property type="evidence" value="ECO:0007669"/>
    <property type="project" value="UniProtKB-SubCell"/>
</dbReference>
<dbReference type="Pfam" id="PF05154">
    <property type="entry name" value="TM2"/>
    <property type="match status" value="1"/>
</dbReference>
<dbReference type="EMBL" id="JAKGSI010000003">
    <property type="protein sequence ID" value="MCF4007053.1"/>
    <property type="molecule type" value="Genomic_DNA"/>
</dbReference>
<reference evidence="8" key="1">
    <citation type="submission" date="2022-01" db="EMBL/GenBank/DDBJ databases">
        <title>Corynebacterium sp. nov isolated from isolated from the feces of the greater white-fronted geese (Anser albifrons) at Poyang Lake, PR China.</title>
        <authorList>
            <person name="Liu Q."/>
        </authorList>
    </citation>
    <scope>NUCLEOTIDE SEQUENCE</scope>
    <source>
        <strain evidence="8">JCM 32435</strain>
    </source>
</reference>
<feature type="transmembrane region" description="Helical" evidence="6">
    <location>
        <begin position="68"/>
        <end position="87"/>
    </location>
</feature>
<evidence type="ECO:0000313" key="8">
    <source>
        <dbReference type="EMBL" id="MCF4007053.1"/>
    </source>
</evidence>
<sequence length="140" mass="15096">MGNPFEDPYDEDGLPRQAAKKKWAPAKDPSADPFAQPGMPQPGVQQHYPVVSQQGGLQPVSAAGKNKVLAAVFALFLGQFGIHNFYLGNRERGIGQLVLFGATFVPIIHLVSVPVLVVWVTVEFILILLDVGSYNTKGPS</sequence>
<evidence type="ECO:0000256" key="2">
    <source>
        <dbReference type="ARBA" id="ARBA00022692"/>
    </source>
</evidence>
<organism evidence="8 9">
    <name type="scientific">Corynebacterium uropygiale</name>
    <dbReference type="NCBI Taxonomy" id="1775911"/>
    <lineage>
        <taxon>Bacteria</taxon>
        <taxon>Bacillati</taxon>
        <taxon>Actinomycetota</taxon>
        <taxon>Actinomycetes</taxon>
        <taxon>Mycobacteriales</taxon>
        <taxon>Corynebacteriaceae</taxon>
        <taxon>Corynebacterium</taxon>
    </lineage>
</organism>
<evidence type="ECO:0000259" key="7">
    <source>
        <dbReference type="Pfam" id="PF05154"/>
    </source>
</evidence>
<evidence type="ECO:0000256" key="4">
    <source>
        <dbReference type="ARBA" id="ARBA00023136"/>
    </source>
</evidence>
<dbReference type="AlphaFoldDB" id="A0A9X1U104"/>
<keyword evidence="2 6" id="KW-0812">Transmembrane</keyword>
<feature type="transmembrane region" description="Helical" evidence="6">
    <location>
        <begin position="107"/>
        <end position="129"/>
    </location>
</feature>
<feature type="domain" description="TM2" evidence="7">
    <location>
        <begin position="64"/>
        <end position="110"/>
    </location>
</feature>
<keyword evidence="9" id="KW-1185">Reference proteome</keyword>
<evidence type="ECO:0000256" key="1">
    <source>
        <dbReference type="ARBA" id="ARBA00004141"/>
    </source>
</evidence>
<evidence type="ECO:0000256" key="3">
    <source>
        <dbReference type="ARBA" id="ARBA00022989"/>
    </source>
</evidence>
<keyword evidence="4 6" id="KW-0472">Membrane</keyword>
<comment type="subcellular location">
    <subcellularLocation>
        <location evidence="1">Membrane</location>
        <topology evidence="1">Multi-pass membrane protein</topology>
    </subcellularLocation>
</comment>
<feature type="region of interest" description="Disordered" evidence="5">
    <location>
        <begin position="1"/>
        <end position="46"/>
    </location>
</feature>
<name>A0A9X1U104_9CORY</name>
<accession>A0A9X1U104</accession>
<evidence type="ECO:0000313" key="9">
    <source>
        <dbReference type="Proteomes" id="UP001139336"/>
    </source>
</evidence>
<dbReference type="InterPro" id="IPR007829">
    <property type="entry name" value="TM2"/>
</dbReference>
<dbReference type="Proteomes" id="UP001139336">
    <property type="component" value="Unassembled WGS sequence"/>
</dbReference>
<comment type="caution">
    <text evidence="8">The sequence shown here is derived from an EMBL/GenBank/DDBJ whole genome shotgun (WGS) entry which is preliminary data.</text>
</comment>
<evidence type="ECO:0000256" key="5">
    <source>
        <dbReference type="SAM" id="MobiDB-lite"/>
    </source>
</evidence>
<keyword evidence="3 6" id="KW-1133">Transmembrane helix</keyword>
<gene>
    <name evidence="8" type="ORF">L1O03_07670</name>
</gene>
<protein>
    <submittedName>
        <fullName evidence="8">TM2 domain-containing protein</fullName>
    </submittedName>
</protein>